<name>A0A430AFU3_9ENTE</name>
<dbReference type="OrthoDB" id="5469at2"/>
<reference evidence="1 2" key="1">
    <citation type="submission" date="2017-05" db="EMBL/GenBank/DDBJ databases">
        <title>Vagococcus spp. assemblies.</title>
        <authorList>
            <person name="Gulvik C.A."/>
        </authorList>
    </citation>
    <scope>NUCLEOTIDE SEQUENCE [LARGE SCALE GENOMIC DNA]</scope>
    <source>
        <strain evidence="1 2">DSM 24756</strain>
    </source>
</reference>
<dbReference type="GO" id="GO:0006355">
    <property type="term" value="P:regulation of DNA-templated transcription"/>
    <property type="evidence" value="ECO:0007669"/>
    <property type="project" value="InterPro"/>
</dbReference>
<protein>
    <recommendedName>
        <fullName evidence="3">Veg protein</fullName>
    </recommendedName>
</protein>
<dbReference type="AlphaFoldDB" id="A0A430AFU3"/>
<dbReference type="PIRSF" id="PIRSF037257">
    <property type="entry name" value="DUF1021"/>
    <property type="match status" value="1"/>
</dbReference>
<dbReference type="InterPro" id="IPR009366">
    <property type="entry name" value="Protein_Veg"/>
</dbReference>
<accession>A0A430AFU3</accession>
<dbReference type="PANTHER" id="PTHR40026:SF1">
    <property type="entry name" value="PROTEIN VEG"/>
    <property type="match status" value="1"/>
</dbReference>
<dbReference type="RefSeq" id="WP_126826254.1">
    <property type="nucleotide sequence ID" value="NZ_JBHLWU010000001.1"/>
</dbReference>
<dbReference type="Proteomes" id="UP000288669">
    <property type="component" value="Unassembled WGS sequence"/>
</dbReference>
<dbReference type="Gene3D" id="2.30.30.100">
    <property type="match status" value="1"/>
</dbReference>
<comment type="caution">
    <text evidence="1">The sequence shown here is derived from an EMBL/GenBank/DDBJ whole genome shotgun (WGS) entry which is preliminary data.</text>
</comment>
<evidence type="ECO:0008006" key="3">
    <source>
        <dbReference type="Google" id="ProtNLM"/>
    </source>
</evidence>
<keyword evidence="2" id="KW-1185">Reference proteome</keyword>
<proteinExistence type="predicted"/>
<sequence>MAVTLATIKQTLEGHVGSKITLTAQTGRKRQTERHGVLTETYPAVFIVDLDQEENAFERVSYSYTDILTHAVEIEFFE</sequence>
<evidence type="ECO:0000313" key="1">
    <source>
        <dbReference type="EMBL" id="RSU06607.1"/>
    </source>
</evidence>
<evidence type="ECO:0000313" key="2">
    <source>
        <dbReference type="Proteomes" id="UP000288669"/>
    </source>
</evidence>
<dbReference type="PANTHER" id="PTHR40026">
    <property type="entry name" value="PROTEIN VEG"/>
    <property type="match status" value="1"/>
</dbReference>
<dbReference type="EMBL" id="NGJZ01000003">
    <property type="protein sequence ID" value="RSU06607.1"/>
    <property type="molecule type" value="Genomic_DNA"/>
</dbReference>
<organism evidence="1 2">
    <name type="scientific">Vagococcus entomophilus</name>
    <dbReference type="NCBI Taxonomy" id="1160095"/>
    <lineage>
        <taxon>Bacteria</taxon>
        <taxon>Bacillati</taxon>
        <taxon>Bacillota</taxon>
        <taxon>Bacilli</taxon>
        <taxon>Lactobacillales</taxon>
        <taxon>Enterococcaceae</taxon>
        <taxon>Vagococcus</taxon>
    </lineage>
</organism>
<gene>
    <name evidence="1" type="ORF">CBF30_10200</name>
</gene>
<dbReference type="Pfam" id="PF06257">
    <property type="entry name" value="VEG"/>
    <property type="match status" value="1"/>
</dbReference>